<name>A0ABU4K013_9ACTN</name>
<keyword evidence="2" id="KW-1185">Reference proteome</keyword>
<evidence type="ECO:0000313" key="2">
    <source>
        <dbReference type="Proteomes" id="UP001278571"/>
    </source>
</evidence>
<dbReference type="InterPro" id="IPR011200">
    <property type="entry name" value="UCP012608"/>
</dbReference>
<protein>
    <submittedName>
        <fullName evidence="1">DUF2332 domain-containing protein</fullName>
    </submittedName>
</protein>
<sequence length="323" mass="35162">MASETSARYLRFAATEARGHSPSYERLAGGVADDPGLLSLVDQLPGERRQPNLLLAAVRFLNGPVGDDYAAFRAWTVTHWTRVRNTMLERRTQTNEPGRCAVLLPVLARLPQPLALIEVGASAGLCLYPDRYAYRYDGGAVFGEADSPVVLDCVTTGPVPLPERLPEVVWRAGVDLNPLDVSEPQDVHWLECLVWPEQHERLARLRNAVGVARTEPPTLVRGDLDATIRDLVAAAPAGATPVVLHSAVLAYLPPEKRASFAATMRDLACPWISNEAPGVLPAVDRRLPPLPEADGLLFTLALNERPLARTGPHGQSLEWLPTP</sequence>
<comment type="caution">
    <text evidence="1">The sequence shown here is derived from an EMBL/GenBank/DDBJ whole genome shotgun (WGS) entry which is preliminary data.</text>
</comment>
<reference evidence="1 2" key="1">
    <citation type="submission" date="2023-10" db="EMBL/GenBank/DDBJ databases">
        <authorList>
            <person name="Wang X.X."/>
        </authorList>
    </citation>
    <scope>NUCLEOTIDE SEQUENCE [LARGE SCALE GENOMIC DNA]</scope>
    <source>
        <strain evidence="1 2">NBRC 12816</strain>
    </source>
</reference>
<dbReference type="RefSeq" id="WP_319007414.1">
    <property type="nucleotide sequence ID" value="NZ_JAWJZF010000158.1"/>
</dbReference>
<gene>
    <name evidence="1" type="ORF">R2363_01265</name>
</gene>
<proteinExistence type="predicted"/>
<accession>A0ABU4K013</accession>
<evidence type="ECO:0000313" key="1">
    <source>
        <dbReference type="EMBL" id="MDX2290822.1"/>
    </source>
</evidence>
<dbReference type="Proteomes" id="UP001278571">
    <property type="component" value="Unassembled WGS sequence"/>
</dbReference>
<dbReference type="Pfam" id="PF10094">
    <property type="entry name" value="DUF2332"/>
    <property type="match status" value="1"/>
</dbReference>
<dbReference type="EMBL" id="JAWJZF010000158">
    <property type="protein sequence ID" value="MDX2290822.1"/>
    <property type="molecule type" value="Genomic_DNA"/>
</dbReference>
<organism evidence="1 2">
    <name type="scientific">Streptomyces roseolus</name>
    <dbReference type="NCBI Taxonomy" id="67358"/>
    <lineage>
        <taxon>Bacteria</taxon>
        <taxon>Bacillati</taxon>
        <taxon>Actinomycetota</taxon>
        <taxon>Actinomycetes</taxon>
        <taxon>Kitasatosporales</taxon>
        <taxon>Streptomycetaceae</taxon>
        <taxon>Streptomyces</taxon>
    </lineage>
</organism>